<proteinExistence type="predicted"/>
<sequence>MPDSKRYKRGTRRQKPLDFEAVRFLPTRTRCRGLQRETGRRNARPLSNALATKKDEPRPSRPNGGRRRPRDAGMRAVLLQPRTGIRVVRWRLSTSTFSLSLSWCPRRSHRTHPRNRLHSRRRRFHRCFQWD</sequence>
<evidence type="ECO:0000313" key="2">
    <source>
        <dbReference type="Proteomes" id="UP001062846"/>
    </source>
</evidence>
<reference evidence="1" key="1">
    <citation type="submission" date="2022-02" db="EMBL/GenBank/DDBJ databases">
        <title>Plant Genome Project.</title>
        <authorList>
            <person name="Zhang R.-G."/>
        </authorList>
    </citation>
    <scope>NUCLEOTIDE SEQUENCE</scope>
    <source>
        <strain evidence="1">AT1</strain>
    </source>
</reference>
<organism evidence="1 2">
    <name type="scientific">Rhododendron molle</name>
    <name type="common">Chinese azalea</name>
    <name type="synonym">Azalea mollis</name>
    <dbReference type="NCBI Taxonomy" id="49168"/>
    <lineage>
        <taxon>Eukaryota</taxon>
        <taxon>Viridiplantae</taxon>
        <taxon>Streptophyta</taxon>
        <taxon>Embryophyta</taxon>
        <taxon>Tracheophyta</taxon>
        <taxon>Spermatophyta</taxon>
        <taxon>Magnoliopsida</taxon>
        <taxon>eudicotyledons</taxon>
        <taxon>Gunneridae</taxon>
        <taxon>Pentapetalae</taxon>
        <taxon>asterids</taxon>
        <taxon>Ericales</taxon>
        <taxon>Ericaceae</taxon>
        <taxon>Ericoideae</taxon>
        <taxon>Rhodoreae</taxon>
        <taxon>Rhododendron</taxon>
    </lineage>
</organism>
<comment type="caution">
    <text evidence="1">The sequence shown here is derived from an EMBL/GenBank/DDBJ whole genome shotgun (WGS) entry which is preliminary data.</text>
</comment>
<dbReference type="EMBL" id="CM046396">
    <property type="protein sequence ID" value="KAI8537546.1"/>
    <property type="molecule type" value="Genomic_DNA"/>
</dbReference>
<protein>
    <submittedName>
        <fullName evidence="1">Uncharacterized protein</fullName>
    </submittedName>
</protein>
<keyword evidence="2" id="KW-1185">Reference proteome</keyword>
<name>A0ACC0MAG3_RHOML</name>
<dbReference type="Proteomes" id="UP001062846">
    <property type="component" value="Chromosome 9"/>
</dbReference>
<gene>
    <name evidence="1" type="ORF">RHMOL_Rhmol09G0032500</name>
</gene>
<accession>A0ACC0MAG3</accession>
<evidence type="ECO:0000313" key="1">
    <source>
        <dbReference type="EMBL" id="KAI8537546.1"/>
    </source>
</evidence>